<name>A0A5D0MHJ5_9BACT</name>
<keyword evidence="2" id="KW-1185">Reference proteome</keyword>
<comment type="caution">
    <text evidence="1">The sequence shown here is derived from an EMBL/GenBank/DDBJ whole genome shotgun (WGS) entry which is preliminary data.</text>
</comment>
<accession>A0A5D0MHJ5</accession>
<dbReference type="AlphaFoldDB" id="A0A5D0MHJ5"/>
<sequence>MEVKFKKIKKNRDESENEFEIVPIDENGNIINNYKRDQRGRIYINGRIFTHEMIKERLIN</sequence>
<dbReference type="Proteomes" id="UP000324143">
    <property type="component" value="Unassembled WGS sequence"/>
</dbReference>
<proteinExistence type="predicted"/>
<evidence type="ECO:0000313" key="2">
    <source>
        <dbReference type="Proteomes" id="UP000324143"/>
    </source>
</evidence>
<protein>
    <submittedName>
        <fullName evidence="1">Uncharacterized protein</fullName>
    </submittedName>
</protein>
<evidence type="ECO:0000313" key="1">
    <source>
        <dbReference type="EMBL" id="TYB30981.1"/>
    </source>
</evidence>
<gene>
    <name evidence="1" type="ORF">FXF47_06035</name>
</gene>
<organism evidence="1 2">
    <name type="scientific">Candidatus Mcinerneyibacterium aminivorans</name>
    <dbReference type="NCBI Taxonomy" id="2703815"/>
    <lineage>
        <taxon>Bacteria</taxon>
        <taxon>Candidatus Macinerneyibacteriota</taxon>
        <taxon>Candidatus Mcinerneyibacteria</taxon>
        <taxon>Candidatus Mcinerneyibacteriales</taxon>
        <taxon>Candidatus Mcinerneyibacteriaceae</taxon>
        <taxon>Candidatus Mcinerneyibacterium</taxon>
    </lineage>
</organism>
<reference evidence="1" key="1">
    <citation type="submission" date="2019-08" db="EMBL/GenBank/DDBJ databases">
        <title>Genomic characterization of a novel candidate phylum (ARYD3) from a high temperature, high salinity tertiary oil reservoir in north central Oklahoma, USA.</title>
        <authorList>
            <person name="Youssef N.H."/>
            <person name="Yadav A."/>
            <person name="Elshahed M.S."/>
        </authorList>
    </citation>
    <scope>NUCLEOTIDE SEQUENCE [LARGE SCALE GENOMIC DNA]</scope>
    <source>
        <strain evidence="1">ARYD3</strain>
    </source>
</reference>
<dbReference type="EMBL" id="VSIX01000058">
    <property type="protein sequence ID" value="TYB30981.1"/>
    <property type="molecule type" value="Genomic_DNA"/>
</dbReference>